<dbReference type="PANTHER" id="PTHR21301:SF10">
    <property type="entry name" value="REVERSE TRANSCRIPTASE DOMAIN-CONTAINING PROTEIN"/>
    <property type="match status" value="1"/>
</dbReference>
<evidence type="ECO:0008006" key="4">
    <source>
        <dbReference type="Google" id="ProtNLM"/>
    </source>
</evidence>
<organism evidence="2 3">
    <name type="scientific">Holothuria leucospilota</name>
    <name type="common">Black long sea cucumber</name>
    <name type="synonym">Mertensiothuria leucospilota</name>
    <dbReference type="NCBI Taxonomy" id="206669"/>
    <lineage>
        <taxon>Eukaryota</taxon>
        <taxon>Metazoa</taxon>
        <taxon>Echinodermata</taxon>
        <taxon>Eleutherozoa</taxon>
        <taxon>Echinozoa</taxon>
        <taxon>Holothuroidea</taxon>
        <taxon>Aspidochirotacea</taxon>
        <taxon>Aspidochirotida</taxon>
        <taxon>Holothuriidae</taxon>
        <taxon>Holothuria</taxon>
    </lineage>
</organism>
<dbReference type="EMBL" id="JAIZAY010000001">
    <property type="protein sequence ID" value="KAJ8049408.1"/>
    <property type="molecule type" value="Genomic_DNA"/>
</dbReference>
<dbReference type="Proteomes" id="UP001152320">
    <property type="component" value="Chromosome 1"/>
</dbReference>
<keyword evidence="3" id="KW-1185">Reference proteome</keyword>
<evidence type="ECO:0000313" key="2">
    <source>
        <dbReference type="EMBL" id="KAJ8049408.1"/>
    </source>
</evidence>
<dbReference type="PANTHER" id="PTHR21301">
    <property type="entry name" value="REVERSE TRANSCRIPTASE"/>
    <property type="match status" value="1"/>
</dbReference>
<dbReference type="AlphaFoldDB" id="A0A9Q1HL95"/>
<accession>A0A9Q1HL95</accession>
<sequence>MMDLTNKKVYRNNEYDKTTETVEHVNRIVATMLKEGDIDSSTAEYLTSREVKTSRYYTPPKSHKDKDEDGNLKTRPDISGNVSPIERLSEFVDFHINPEMRKLPSFVKDSKDILLKINSINNKGPLTIHWAMFTIDVKAMYPSMPQRLGLEGVRRALEARDTRVPSTNNLIECLKNCLNENHFEFKGKFFTQINGTSIGPKMPRLCMFGYGIGGRKTMGDMSVKTY</sequence>
<protein>
    <recommendedName>
        <fullName evidence="4">Reverse transcriptase domain-containing protein</fullName>
    </recommendedName>
</protein>
<reference evidence="2" key="1">
    <citation type="submission" date="2021-10" db="EMBL/GenBank/DDBJ databases">
        <title>Tropical sea cucumber genome reveals ecological adaptation and Cuvierian tubules defense mechanism.</title>
        <authorList>
            <person name="Chen T."/>
        </authorList>
    </citation>
    <scope>NUCLEOTIDE SEQUENCE</scope>
    <source>
        <strain evidence="2">Nanhai2018</strain>
        <tissue evidence="2">Muscle</tissue>
    </source>
</reference>
<proteinExistence type="predicted"/>
<evidence type="ECO:0000313" key="3">
    <source>
        <dbReference type="Proteomes" id="UP001152320"/>
    </source>
</evidence>
<dbReference type="OrthoDB" id="9909555at2759"/>
<feature type="region of interest" description="Disordered" evidence="1">
    <location>
        <begin position="51"/>
        <end position="79"/>
    </location>
</feature>
<comment type="caution">
    <text evidence="2">The sequence shown here is derived from an EMBL/GenBank/DDBJ whole genome shotgun (WGS) entry which is preliminary data.</text>
</comment>
<evidence type="ECO:0000256" key="1">
    <source>
        <dbReference type="SAM" id="MobiDB-lite"/>
    </source>
</evidence>
<feature type="compositionally biased region" description="Basic and acidic residues" evidence="1">
    <location>
        <begin position="62"/>
        <end position="76"/>
    </location>
</feature>
<name>A0A9Q1HL95_HOLLE</name>
<gene>
    <name evidence="2" type="ORF">HOLleu_02149</name>
</gene>